<evidence type="ECO:0000256" key="1">
    <source>
        <dbReference type="SAM" id="Coils"/>
    </source>
</evidence>
<name>A0A0D1KQE8_BACIU</name>
<keyword evidence="1" id="KW-0175">Coiled coil</keyword>
<comment type="caution">
    <text evidence="2">The sequence shown here is derived from an EMBL/GenBank/DDBJ whole genome shotgun (WGS) entry which is preliminary data.</text>
</comment>
<dbReference type="Proteomes" id="UP000032247">
    <property type="component" value="Unassembled WGS sequence"/>
</dbReference>
<dbReference type="PATRIC" id="fig|1423.173.peg.3938"/>
<sequence length="208" mass="23605">MNFSKKLTDKVAELKAQQEKYTTQYEGMRTHNEKVSAELIAAEQDLAVAIEALAEEPSEENRSKEKEARRRVAELRLEASGASERRDAVFRSKTAQITDMQNEILQLARKEIVANKTAKEGVALERIAAAKQEYLEAAKAYHDLLMVDGQEKFYDLAREIGVNGSTAKANEPGFHIYHPIYTDRGYGNNKYGIIELEVNRAWRRGEIQ</sequence>
<gene>
    <name evidence="2" type="ORF">SC09_contig4orf00179</name>
</gene>
<accession>A0A0D1KQE8</accession>
<feature type="coiled-coil region" evidence="1">
    <location>
        <begin position="58"/>
        <end position="85"/>
    </location>
</feature>
<evidence type="ECO:0000313" key="2">
    <source>
        <dbReference type="EMBL" id="KIU05406.1"/>
    </source>
</evidence>
<reference evidence="2 3" key="1">
    <citation type="submission" date="2014-12" db="EMBL/GenBank/DDBJ databases">
        <title>Comparative genome analysis of Bacillus coagulans HM-08, Clostridium butyricum HM-68, Bacillus subtilis HM-66 and Bacillus licheniformis BL-09.</title>
        <authorList>
            <person name="Zhang H."/>
        </authorList>
    </citation>
    <scope>NUCLEOTIDE SEQUENCE [LARGE SCALE GENOMIC DNA]</scope>
    <source>
        <strain evidence="2 3">HM-66</strain>
    </source>
</reference>
<evidence type="ECO:0000313" key="3">
    <source>
        <dbReference type="Proteomes" id="UP000032247"/>
    </source>
</evidence>
<dbReference type="AlphaFoldDB" id="A0A0D1KQE8"/>
<protein>
    <submittedName>
        <fullName evidence="2">Uncharacterized protein</fullName>
    </submittedName>
</protein>
<dbReference type="EMBL" id="JXBC01000013">
    <property type="protein sequence ID" value="KIU05406.1"/>
    <property type="molecule type" value="Genomic_DNA"/>
</dbReference>
<proteinExistence type="predicted"/>
<organism evidence="2 3">
    <name type="scientific">Bacillus subtilis</name>
    <dbReference type="NCBI Taxonomy" id="1423"/>
    <lineage>
        <taxon>Bacteria</taxon>
        <taxon>Bacillati</taxon>
        <taxon>Bacillota</taxon>
        <taxon>Bacilli</taxon>
        <taxon>Bacillales</taxon>
        <taxon>Bacillaceae</taxon>
        <taxon>Bacillus</taxon>
    </lineage>
</organism>